<dbReference type="SUPFAM" id="SSF53167">
    <property type="entry name" value="Purine and uridine phosphorylases"/>
    <property type="match status" value="1"/>
</dbReference>
<evidence type="ECO:0000313" key="2">
    <source>
        <dbReference type="EMBL" id="QTD50857.1"/>
    </source>
</evidence>
<proteinExistence type="predicted"/>
<gene>
    <name evidence="2" type="ORF">J3U87_00180</name>
</gene>
<dbReference type="KEGG" id="scor:J3U87_00180"/>
<name>A0A8A4TN35_SULCO</name>
<accession>A0A8A4TN35</accession>
<dbReference type="InterPro" id="IPR035994">
    <property type="entry name" value="Nucleoside_phosphorylase_sf"/>
</dbReference>
<dbReference type="GO" id="GO:0003824">
    <property type="term" value="F:catalytic activity"/>
    <property type="evidence" value="ECO:0007669"/>
    <property type="project" value="InterPro"/>
</dbReference>
<evidence type="ECO:0008006" key="4">
    <source>
        <dbReference type="Google" id="ProtNLM"/>
    </source>
</evidence>
<dbReference type="Proteomes" id="UP000663929">
    <property type="component" value="Chromosome"/>
</dbReference>
<dbReference type="EMBL" id="CP071793">
    <property type="protein sequence ID" value="QTD50857.1"/>
    <property type="molecule type" value="Genomic_DNA"/>
</dbReference>
<organism evidence="2 3">
    <name type="scientific">Sulfidibacter corallicola</name>
    <dbReference type="NCBI Taxonomy" id="2818388"/>
    <lineage>
        <taxon>Bacteria</taxon>
        <taxon>Pseudomonadati</taxon>
        <taxon>Acidobacteriota</taxon>
        <taxon>Holophagae</taxon>
        <taxon>Acanthopleuribacterales</taxon>
        <taxon>Acanthopleuribacteraceae</taxon>
        <taxon>Sulfidibacter</taxon>
    </lineage>
</organism>
<protein>
    <recommendedName>
        <fullName evidence="4">Nucleoside phosphorylase domain-containing protein</fullName>
    </recommendedName>
</protein>
<dbReference type="Gene3D" id="3.40.50.1580">
    <property type="entry name" value="Nucleoside phosphorylase domain"/>
    <property type="match status" value="1"/>
</dbReference>
<evidence type="ECO:0000313" key="3">
    <source>
        <dbReference type="Proteomes" id="UP000663929"/>
    </source>
</evidence>
<feature type="region of interest" description="Disordered" evidence="1">
    <location>
        <begin position="1"/>
        <end position="21"/>
    </location>
</feature>
<dbReference type="AlphaFoldDB" id="A0A8A4TN35"/>
<keyword evidence="3" id="KW-1185">Reference proteome</keyword>
<evidence type="ECO:0000256" key="1">
    <source>
        <dbReference type="SAM" id="MobiDB-lite"/>
    </source>
</evidence>
<reference evidence="2" key="1">
    <citation type="submission" date="2021-03" db="EMBL/GenBank/DDBJ databases">
        <title>Acanthopleuribacteraceae sp. M133.</title>
        <authorList>
            <person name="Wang G."/>
        </authorList>
    </citation>
    <scope>NUCLEOTIDE SEQUENCE</scope>
    <source>
        <strain evidence="2">M133</strain>
    </source>
</reference>
<dbReference type="GO" id="GO:0009116">
    <property type="term" value="P:nucleoside metabolic process"/>
    <property type="evidence" value="ECO:0007669"/>
    <property type="project" value="InterPro"/>
</dbReference>
<sequence length="357" mass="39713">MNQRRERAGSRPPLEPNLNDLPDLAPIDWSSIGATAPKLVDTPVNDLTPADVVIITWTSAEWAAMNHVFTASDQSLDPYHYTDDWPGWQRYTRDMPDLEGWYEWGSYRLVEMNGEKVMLFKSNTHLDWPDDGKQLAPLVARIVKYVKPRLVLSIGTAGGARITDPLGTVNVVNAGTLYDSRESADAWPTYRSRWEPCWQAVERVKALTQPIPVNQKDLQSLANQFNAYYETLYSLDELNPDNLNLPEGKPALNNLAVSGIPLLTTSTFVVGTTDGKYNDFACIEMDDAVIFKTIVDSGEDILFGSARNLSDPVQNASLPAWVQSSWGSLIYKAYGLYTSFGGALTAWATVNGFLNPR</sequence>
<dbReference type="RefSeq" id="WP_237380957.1">
    <property type="nucleotide sequence ID" value="NZ_CP071793.1"/>
</dbReference>